<feature type="non-terminal residue" evidence="2">
    <location>
        <position position="281"/>
    </location>
</feature>
<dbReference type="InterPro" id="IPR002372">
    <property type="entry name" value="PQQ_rpt_dom"/>
</dbReference>
<dbReference type="EMBL" id="UINC01088919">
    <property type="protein sequence ID" value="SVC39562.1"/>
    <property type="molecule type" value="Genomic_DNA"/>
</dbReference>
<dbReference type="InterPro" id="IPR011047">
    <property type="entry name" value="Quinoprotein_ADH-like_sf"/>
</dbReference>
<protein>
    <recommendedName>
        <fullName evidence="1">Pyrrolo-quinoline quinone repeat domain-containing protein</fullName>
    </recommendedName>
</protein>
<evidence type="ECO:0000259" key="1">
    <source>
        <dbReference type="Pfam" id="PF13360"/>
    </source>
</evidence>
<sequence length="281" mass="31697">MPRLSKPEKDNLSLKLTVVTLLLVLAAGCVAAEVVDKEKSTDNWPRFLGPNSLPVADNPKLPERWSTTNNVEWVTEVSGVGWSSPIVWGGKIFLTSAVSDQPMKQPSLGTDFSNEYLAEMREEGISSEEANNRLYERDREMPHEIVIELMLYCFDLESGARLWERSVYHGNPPGGRHRKNSFASETPVTDGEYVYVYFGHLGLYAFDFDGNPVWATPLKLYQKVRDFGTGTSPVLHGDRVIVLNDNEEQGFIAAFDKRTGKELWRTLRNVGDRRKTGWATP</sequence>
<reference evidence="2" key="1">
    <citation type="submission" date="2018-05" db="EMBL/GenBank/DDBJ databases">
        <authorList>
            <person name="Lanie J.A."/>
            <person name="Ng W.-L."/>
            <person name="Kazmierczak K.M."/>
            <person name="Andrzejewski T.M."/>
            <person name="Davidsen T.M."/>
            <person name="Wayne K.J."/>
            <person name="Tettelin H."/>
            <person name="Glass J.I."/>
            <person name="Rusch D."/>
            <person name="Podicherti R."/>
            <person name="Tsui H.-C.T."/>
            <person name="Winkler M.E."/>
        </authorList>
    </citation>
    <scope>NUCLEOTIDE SEQUENCE</scope>
</reference>
<dbReference type="AlphaFoldDB" id="A0A382LWY6"/>
<dbReference type="Gene3D" id="2.130.10.10">
    <property type="entry name" value="YVTN repeat-like/Quinoprotein amine dehydrogenase"/>
    <property type="match status" value="1"/>
</dbReference>
<dbReference type="PANTHER" id="PTHR34512">
    <property type="entry name" value="CELL SURFACE PROTEIN"/>
    <property type="match status" value="1"/>
</dbReference>
<evidence type="ECO:0000313" key="2">
    <source>
        <dbReference type="EMBL" id="SVC39562.1"/>
    </source>
</evidence>
<dbReference type="SUPFAM" id="SSF50998">
    <property type="entry name" value="Quinoprotein alcohol dehydrogenase-like"/>
    <property type="match status" value="1"/>
</dbReference>
<dbReference type="PROSITE" id="PS51257">
    <property type="entry name" value="PROKAR_LIPOPROTEIN"/>
    <property type="match status" value="1"/>
</dbReference>
<dbReference type="PANTHER" id="PTHR34512:SF30">
    <property type="entry name" value="OUTER MEMBRANE PROTEIN ASSEMBLY FACTOR BAMB"/>
    <property type="match status" value="1"/>
</dbReference>
<gene>
    <name evidence="2" type="ORF">METZ01_LOCUS292416</name>
</gene>
<feature type="domain" description="Pyrrolo-quinoline quinone repeat" evidence="1">
    <location>
        <begin position="151"/>
        <end position="269"/>
    </location>
</feature>
<dbReference type="InterPro" id="IPR015943">
    <property type="entry name" value="WD40/YVTN_repeat-like_dom_sf"/>
</dbReference>
<proteinExistence type="predicted"/>
<accession>A0A382LWY6</accession>
<organism evidence="2">
    <name type="scientific">marine metagenome</name>
    <dbReference type="NCBI Taxonomy" id="408172"/>
    <lineage>
        <taxon>unclassified sequences</taxon>
        <taxon>metagenomes</taxon>
        <taxon>ecological metagenomes</taxon>
    </lineage>
</organism>
<name>A0A382LWY6_9ZZZZ</name>
<dbReference type="Pfam" id="PF13360">
    <property type="entry name" value="PQQ_2"/>
    <property type="match status" value="1"/>
</dbReference>